<evidence type="ECO:0000313" key="3">
    <source>
        <dbReference type="EMBL" id="KAG7085806.1"/>
    </source>
</evidence>
<comment type="caution">
    <text evidence="3">The sequence shown here is derived from an EMBL/GenBank/DDBJ whole genome shotgun (WGS) entry which is preliminary data.</text>
</comment>
<proteinExistence type="predicted"/>
<evidence type="ECO:0000259" key="2">
    <source>
        <dbReference type="Pfam" id="PF03417"/>
    </source>
</evidence>
<dbReference type="GeneID" id="66072422"/>
<dbReference type="OrthoDB" id="189997at2759"/>
<reference evidence="3" key="1">
    <citation type="journal article" date="2021" name="Genome Biol. Evol.">
        <title>The assembled and annotated genome of the fairy-ring fungus Marasmius oreades.</title>
        <authorList>
            <person name="Hiltunen M."/>
            <person name="Ament-Velasquez S.L."/>
            <person name="Johannesson H."/>
        </authorList>
    </citation>
    <scope>NUCLEOTIDE SEQUENCE</scope>
    <source>
        <strain evidence="3">03SP1</strain>
    </source>
</reference>
<gene>
    <name evidence="3" type="ORF">E1B28_003346</name>
</gene>
<dbReference type="Proteomes" id="UP001049176">
    <property type="component" value="Chromosome 11"/>
</dbReference>
<sequence length="370" mass="40582">MPLPPPPRIELRGTPREVGIEHGKRLSQQIRSQIQVYEAMFQRTSNLNWTAVRDISNEYRETISTLTPNIYEEMEGIAEGAGLDILDIVALNARSEIALGLFSDGCTSLGWKIPSTGQIFLAQNWDWVPPVQGNLAMVSIEQPGLPKIHMVAEAGIVGKIGFNSASVGVCLNAIRAHPTNAKKLPIHVALRLCLQSTSLKAAVHKLESLSGVASAQHILIADPTGSMGLELSPLGNAYIFPNQHGFITHTNHFLSNRSTGLQEPLWEGIGTIERLERVNHLLGDWAKTQKRPVHAETLRQQLFSDTLNAPVSICAQGNPERPIETRSRTLFCIVMKLGREGSPPSAEVVWGRPGNEEETGNNVLKMPWTS</sequence>
<dbReference type="Gene3D" id="3.60.60.10">
    <property type="entry name" value="Penicillin V Acylase, Chain A"/>
    <property type="match status" value="1"/>
</dbReference>
<organism evidence="3 4">
    <name type="scientific">Marasmius oreades</name>
    <name type="common">fairy-ring Marasmius</name>
    <dbReference type="NCBI Taxonomy" id="181124"/>
    <lineage>
        <taxon>Eukaryota</taxon>
        <taxon>Fungi</taxon>
        <taxon>Dikarya</taxon>
        <taxon>Basidiomycota</taxon>
        <taxon>Agaricomycotina</taxon>
        <taxon>Agaricomycetes</taxon>
        <taxon>Agaricomycetidae</taxon>
        <taxon>Agaricales</taxon>
        <taxon>Marasmiineae</taxon>
        <taxon>Marasmiaceae</taxon>
        <taxon>Marasmius</taxon>
    </lineage>
</organism>
<dbReference type="PANTHER" id="PTHR34180:SF1">
    <property type="entry name" value="BETA-ALANYL-DOPAMINE_CARCININE HYDROLASE"/>
    <property type="match status" value="1"/>
</dbReference>
<dbReference type="NCBIfam" id="NF040521">
    <property type="entry name" value="C45_proenzyme"/>
    <property type="match status" value="1"/>
</dbReference>
<dbReference type="InterPro" id="IPR047794">
    <property type="entry name" value="C45_proenzyme-like"/>
</dbReference>
<dbReference type="RefSeq" id="XP_043002277.1">
    <property type="nucleotide sequence ID" value="XM_043160321.1"/>
</dbReference>
<dbReference type="InterPro" id="IPR047801">
    <property type="entry name" value="Peptidase_C45"/>
</dbReference>
<dbReference type="AlphaFoldDB" id="A0A9P7RM96"/>
<protein>
    <recommendedName>
        <fullName evidence="2">Peptidase C45 hydrolase domain-containing protein</fullName>
    </recommendedName>
</protein>
<name>A0A9P7RM96_9AGAR</name>
<dbReference type="PANTHER" id="PTHR34180">
    <property type="entry name" value="PEPTIDASE C45"/>
    <property type="match status" value="1"/>
</dbReference>
<dbReference type="Gene3D" id="1.10.10.2120">
    <property type="match status" value="1"/>
</dbReference>
<keyword evidence="4" id="KW-1185">Reference proteome</keyword>
<accession>A0A9P7RM96</accession>
<dbReference type="KEGG" id="more:E1B28_003346"/>
<dbReference type="InterPro" id="IPR005079">
    <property type="entry name" value="Peptidase_C45_hydrolase"/>
</dbReference>
<evidence type="ECO:0000256" key="1">
    <source>
        <dbReference type="SAM" id="MobiDB-lite"/>
    </source>
</evidence>
<evidence type="ECO:0000313" key="4">
    <source>
        <dbReference type="Proteomes" id="UP001049176"/>
    </source>
</evidence>
<dbReference type="Pfam" id="PF03417">
    <property type="entry name" value="AAT"/>
    <property type="match status" value="1"/>
</dbReference>
<feature type="region of interest" description="Disordered" evidence="1">
    <location>
        <begin position="344"/>
        <end position="370"/>
    </location>
</feature>
<feature type="domain" description="Peptidase C45 hydrolase" evidence="2">
    <location>
        <begin position="118"/>
        <end position="334"/>
    </location>
</feature>
<dbReference type="EMBL" id="CM032191">
    <property type="protein sequence ID" value="KAG7085806.1"/>
    <property type="molecule type" value="Genomic_DNA"/>
</dbReference>